<feature type="compositionally biased region" description="Low complexity" evidence="1">
    <location>
        <begin position="237"/>
        <end position="250"/>
    </location>
</feature>
<evidence type="ECO:0000313" key="2">
    <source>
        <dbReference type="EMBL" id="PKK90162.1"/>
    </source>
</evidence>
<protein>
    <recommendedName>
        <fullName evidence="4">SprA-related family protein</fullName>
    </recommendedName>
</protein>
<feature type="region of interest" description="Disordered" evidence="1">
    <location>
        <begin position="26"/>
        <end position="175"/>
    </location>
</feature>
<feature type="compositionally biased region" description="Low complexity" evidence="1">
    <location>
        <begin position="26"/>
        <end position="35"/>
    </location>
</feature>
<feature type="compositionally biased region" description="Low complexity" evidence="1">
    <location>
        <begin position="154"/>
        <end position="167"/>
    </location>
</feature>
<reference evidence="2 3" key="1">
    <citation type="journal article" date="2017" name="ISME J.">
        <title>Potential for microbial H2 and metal transformations associated with novel bacteria and archaea in deep terrestrial subsurface sediments.</title>
        <authorList>
            <person name="Hernsdorf A.W."/>
            <person name="Amano Y."/>
            <person name="Miyakawa K."/>
            <person name="Ise K."/>
            <person name="Suzuki Y."/>
            <person name="Anantharaman K."/>
            <person name="Probst A."/>
            <person name="Burstein D."/>
            <person name="Thomas B.C."/>
            <person name="Banfield J.F."/>
        </authorList>
    </citation>
    <scope>NUCLEOTIDE SEQUENCE [LARGE SCALE GENOMIC DNA]</scope>
    <source>
        <strain evidence="2">HGW-Wallbacteria-1</strain>
    </source>
</reference>
<accession>A0A2N1PPF0</accession>
<evidence type="ECO:0008006" key="4">
    <source>
        <dbReference type="Google" id="ProtNLM"/>
    </source>
</evidence>
<proteinExistence type="predicted"/>
<evidence type="ECO:0000313" key="3">
    <source>
        <dbReference type="Proteomes" id="UP000233256"/>
    </source>
</evidence>
<feature type="compositionally biased region" description="Basic and acidic residues" evidence="1">
    <location>
        <begin position="120"/>
        <end position="151"/>
    </location>
</feature>
<dbReference type="Proteomes" id="UP000233256">
    <property type="component" value="Unassembled WGS sequence"/>
</dbReference>
<feature type="region of interest" description="Disordered" evidence="1">
    <location>
        <begin position="208"/>
        <end position="268"/>
    </location>
</feature>
<organism evidence="2 3">
    <name type="scientific">Candidatus Wallbacteria bacterium HGW-Wallbacteria-1</name>
    <dbReference type="NCBI Taxonomy" id="2013854"/>
    <lineage>
        <taxon>Bacteria</taxon>
        <taxon>Candidatus Walliibacteriota</taxon>
    </lineage>
</organism>
<feature type="compositionally biased region" description="Polar residues" evidence="1">
    <location>
        <begin position="81"/>
        <end position="91"/>
    </location>
</feature>
<feature type="compositionally biased region" description="Low complexity" evidence="1">
    <location>
        <begin position="217"/>
        <end position="229"/>
    </location>
</feature>
<dbReference type="AlphaFoldDB" id="A0A2N1PPF0"/>
<gene>
    <name evidence="2" type="ORF">CVV64_10560</name>
</gene>
<dbReference type="Pfam" id="PF12118">
    <property type="entry name" value="SprA-related"/>
    <property type="match status" value="1"/>
</dbReference>
<evidence type="ECO:0000256" key="1">
    <source>
        <dbReference type="SAM" id="MobiDB-lite"/>
    </source>
</evidence>
<dbReference type="InterPro" id="IPR021973">
    <property type="entry name" value="SprA-related"/>
</dbReference>
<sequence length="268" mass="27839">MVMPMQGVGSPVGLNAYRAYTRVSPAPAVPATSVPGRRGSDTAAVYKPDDRQGIESSALNRASSWPTYAKPSPRPPANRETAVQASENSDPSAAKNGKPGTDYSATPSDDSSDSSSSSREISRESKLSDSEKNRVQELKRIDSEVRTHEAAHIAASGGLAKGGASFSYASGPDGKRYAVGGEVQIDSSAVSGDPQATVLKMQKVRRAAMAPAKPSSQDRAVAAQAARAEIQARMEMSRSSGESTESTDSGAPSDSTRSAQSAQSSEKS</sequence>
<dbReference type="EMBL" id="PGXC01000007">
    <property type="protein sequence ID" value="PKK90162.1"/>
    <property type="molecule type" value="Genomic_DNA"/>
</dbReference>
<feature type="compositionally biased region" description="Polar residues" evidence="1">
    <location>
        <begin position="54"/>
        <end position="66"/>
    </location>
</feature>
<comment type="caution">
    <text evidence="2">The sequence shown here is derived from an EMBL/GenBank/DDBJ whole genome shotgun (WGS) entry which is preliminary data.</text>
</comment>
<feature type="compositionally biased region" description="Polar residues" evidence="1">
    <location>
        <begin position="252"/>
        <end position="268"/>
    </location>
</feature>
<name>A0A2N1PPF0_9BACT</name>